<dbReference type="SMART" id="SM00355">
    <property type="entry name" value="ZnF_C2H2"/>
    <property type="match status" value="18"/>
</dbReference>
<dbReference type="PROSITE" id="PS00028">
    <property type="entry name" value="ZINC_FINGER_C2H2_1"/>
    <property type="match status" value="17"/>
</dbReference>
<dbReference type="EMBL" id="HBUE01266243">
    <property type="protein sequence ID" value="CAG6561446.1"/>
    <property type="molecule type" value="Transcribed_RNA"/>
</dbReference>
<keyword evidence="3" id="KW-0677">Repeat</keyword>
<evidence type="ECO:0000256" key="9">
    <source>
        <dbReference type="PROSITE-ProRule" id="PRU00042"/>
    </source>
</evidence>
<evidence type="ECO:0000256" key="10">
    <source>
        <dbReference type="SAM" id="MobiDB-lite"/>
    </source>
</evidence>
<feature type="domain" description="C2H2-type" evidence="11">
    <location>
        <begin position="687"/>
        <end position="712"/>
    </location>
</feature>
<sequence length="712" mass="82866">MVESTIINEDVLNPIPEKDGGQAEVPANNPQNDDLEKIPKSSKRKPRRKRWHCEKCNKSYTSSDTFKYHKYRHKMLESGRFTCQQCEKRFVNISTLGSHKCPKNPVPAAEKTWVCKECNKTFTNGSAFYKHAYDHRVVKAGKFKCKTCEKCFRGKSALAKHVKNVHQKEKKTRAKKLTKKSSKPEAVKNPVSADGRSWVCKECDKVFGNPYRFYQHTYYHRNVKAGKFKCEPCDKCFSDKYALKKHEQVVHKKNRKPQAKQLIKESSSESEAEQVLKVVEKDEKGFLMCPDCDKRFEFRFQYTIHARHHVALKQELYKCTPCELLFKTNAELKRHAKVHEKQKSRISSDPYGLICPEPTLKEIDGIYKCSACEKTFEQRHLGLRHLLRHGFIKRERVQCNLCPLTFVNKKYLEKHQVEHEAQKDVTSSESSSEKESGSDDSSLDGDSEFKCTVCNKTFWEKRLLDRHIRRHEAIKESKFPCKLCDVRCGDKRELMRHEEMHARKQQTTIVSTEKVPPIILERNNHTVYKCPDCALIFTKQRVYSTHALRHVNVKNGTFKCETCGACCPTRRNQLEHIRKHRAGKVIASTQQDNLPFECPECGKKFPQRKYLIQHVRRHEAVESGTFQCKICAKFFSTGVELVRHEKIHEGKDKLEKFKCSECGFICASRSSLVWHLKRHEAIRSGKFECKVCGKNMGSKHELEVHTRRHPAK</sequence>
<feature type="domain" description="C2H2-type" evidence="11">
    <location>
        <begin position="479"/>
        <end position="506"/>
    </location>
</feature>
<feature type="domain" description="C2H2-type" evidence="11">
    <location>
        <begin position="113"/>
        <end position="140"/>
    </location>
</feature>
<feature type="domain" description="C2H2-type" evidence="11">
    <location>
        <begin position="367"/>
        <end position="394"/>
    </location>
</feature>
<dbReference type="PANTHER" id="PTHR24384:SF196">
    <property type="entry name" value="ZINC FINGER AND BTB DOMAIN-CONTAINING PROTEIN 11"/>
    <property type="match status" value="1"/>
</dbReference>
<dbReference type="Pfam" id="PF00096">
    <property type="entry name" value="zf-C2H2"/>
    <property type="match status" value="6"/>
</dbReference>
<keyword evidence="5" id="KW-0862">Zinc</keyword>
<dbReference type="PANTHER" id="PTHR24384">
    <property type="entry name" value="FINGER PUTATIVE TRANSCRIPTION FACTOR FAMILY-RELATED"/>
    <property type="match status" value="1"/>
</dbReference>
<dbReference type="InterPro" id="IPR013087">
    <property type="entry name" value="Znf_C2H2_type"/>
</dbReference>
<dbReference type="InterPro" id="IPR036236">
    <property type="entry name" value="Znf_C2H2_sf"/>
</dbReference>
<protein>
    <submittedName>
        <fullName evidence="12">Zinc finger protein 91</fullName>
    </submittedName>
</protein>
<organism evidence="12">
    <name type="scientific">Culex pipiens</name>
    <name type="common">House mosquito</name>
    <dbReference type="NCBI Taxonomy" id="7175"/>
    <lineage>
        <taxon>Eukaryota</taxon>
        <taxon>Metazoa</taxon>
        <taxon>Ecdysozoa</taxon>
        <taxon>Arthropoda</taxon>
        <taxon>Hexapoda</taxon>
        <taxon>Insecta</taxon>
        <taxon>Pterygota</taxon>
        <taxon>Neoptera</taxon>
        <taxon>Endopterygota</taxon>
        <taxon>Diptera</taxon>
        <taxon>Nematocera</taxon>
        <taxon>Culicoidea</taxon>
        <taxon>Culicidae</taxon>
        <taxon>Culicinae</taxon>
        <taxon>Culicini</taxon>
        <taxon>Culex</taxon>
        <taxon>Culex</taxon>
    </lineage>
</organism>
<dbReference type="SUPFAM" id="SSF57667">
    <property type="entry name" value="beta-beta-alpha zinc fingers"/>
    <property type="match status" value="9"/>
</dbReference>
<feature type="domain" description="C2H2-type" evidence="11">
    <location>
        <begin position="143"/>
        <end position="171"/>
    </location>
</feature>
<evidence type="ECO:0000256" key="3">
    <source>
        <dbReference type="ARBA" id="ARBA00022737"/>
    </source>
</evidence>
<evidence type="ECO:0000256" key="1">
    <source>
        <dbReference type="ARBA" id="ARBA00004123"/>
    </source>
</evidence>
<dbReference type="EMBL" id="HBUE01161048">
    <property type="protein sequence ID" value="CAG6510042.1"/>
    <property type="molecule type" value="Transcribed_RNA"/>
</dbReference>
<feature type="domain" description="C2H2-type" evidence="11">
    <location>
        <begin position="397"/>
        <end position="424"/>
    </location>
</feature>
<name>A0A8D8GHB6_CULPI</name>
<proteinExistence type="predicted"/>
<dbReference type="AlphaFoldDB" id="A0A8D8GHB6"/>
<dbReference type="Pfam" id="PF13894">
    <property type="entry name" value="zf-C2H2_4"/>
    <property type="match status" value="1"/>
</dbReference>
<feature type="domain" description="C2H2-type" evidence="11">
    <location>
        <begin position="81"/>
        <end position="112"/>
    </location>
</feature>
<evidence type="ECO:0000256" key="5">
    <source>
        <dbReference type="ARBA" id="ARBA00022833"/>
    </source>
</evidence>
<feature type="region of interest" description="Disordered" evidence="10">
    <location>
        <begin position="168"/>
        <end position="189"/>
    </location>
</feature>
<feature type="domain" description="C2H2-type" evidence="11">
    <location>
        <begin position="51"/>
        <end position="78"/>
    </location>
</feature>
<comment type="subcellular location">
    <subcellularLocation>
        <location evidence="1">Nucleus</location>
    </subcellularLocation>
</comment>
<evidence type="ECO:0000313" key="12">
    <source>
        <dbReference type="EMBL" id="CAG6510042.1"/>
    </source>
</evidence>
<keyword evidence="8" id="KW-0539">Nucleus</keyword>
<feature type="region of interest" description="Disordered" evidence="10">
    <location>
        <begin position="418"/>
        <end position="445"/>
    </location>
</feature>
<accession>A0A8D8GHB6</accession>
<feature type="domain" description="C2H2-type" evidence="11">
    <location>
        <begin position="228"/>
        <end position="256"/>
    </location>
</feature>
<dbReference type="Gene3D" id="3.30.160.60">
    <property type="entry name" value="Classic Zinc Finger"/>
    <property type="match status" value="9"/>
</dbReference>
<keyword evidence="7" id="KW-0804">Transcription</keyword>
<dbReference type="PROSITE" id="PS50157">
    <property type="entry name" value="ZINC_FINGER_C2H2_2"/>
    <property type="match status" value="17"/>
</dbReference>
<feature type="domain" description="C2H2-type" evidence="11">
    <location>
        <begin position="317"/>
        <end position="344"/>
    </location>
</feature>
<dbReference type="InterPro" id="IPR050752">
    <property type="entry name" value="C2H2-ZF_domain"/>
</dbReference>
<feature type="region of interest" description="Disordered" evidence="10">
    <location>
        <begin position="1"/>
        <end position="49"/>
    </location>
</feature>
<evidence type="ECO:0000259" key="11">
    <source>
        <dbReference type="PROSITE" id="PS50157"/>
    </source>
</evidence>
<dbReference type="GO" id="GO:0000981">
    <property type="term" value="F:DNA-binding transcription factor activity, RNA polymerase II-specific"/>
    <property type="evidence" value="ECO:0007669"/>
    <property type="project" value="TreeGrafter"/>
</dbReference>
<feature type="domain" description="C2H2-type" evidence="11">
    <location>
        <begin position="449"/>
        <end position="476"/>
    </location>
</feature>
<dbReference type="FunFam" id="3.30.160.60:FF:000012">
    <property type="entry name" value="RB-associated KRAB zinc finger protein-like"/>
    <property type="match status" value="1"/>
</dbReference>
<keyword evidence="4 9" id="KW-0863">Zinc-finger</keyword>
<dbReference type="GO" id="GO:0008270">
    <property type="term" value="F:zinc ion binding"/>
    <property type="evidence" value="ECO:0007669"/>
    <property type="project" value="UniProtKB-KW"/>
</dbReference>
<feature type="domain" description="C2H2-type" evidence="11">
    <location>
        <begin position="198"/>
        <end position="225"/>
    </location>
</feature>
<evidence type="ECO:0000256" key="4">
    <source>
        <dbReference type="ARBA" id="ARBA00022771"/>
    </source>
</evidence>
<dbReference type="GO" id="GO:0000978">
    <property type="term" value="F:RNA polymerase II cis-regulatory region sequence-specific DNA binding"/>
    <property type="evidence" value="ECO:0007669"/>
    <property type="project" value="TreeGrafter"/>
</dbReference>
<evidence type="ECO:0000256" key="6">
    <source>
        <dbReference type="ARBA" id="ARBA00023015"/>
    </source>
</evidence>
<feature type="compositionally biased region" description="Basic residues" evidence="10">
    <location>
        <begin position="168"/>
        <end position="181"/>
    </location>
</feature>
<feature type="domain" description="C2H2-type" evidence="11">
    <location>
        <begin position="657"/>
        <end position="684"/>
    </location>
</feature>
<evidence type="ECO:0000256" key="8">
    <source>
        <dbReference type="ARBA" id="ARBA00023242"/>
    </source>
</evidence>
<feature type="domain" description="C2H2-type" evidence="11">
    <location>
        <begin position="287"/>
        <end position="314"/>
    </location>
</feature>
<evidence type="ECO:0000256" key="7">
    <source>
        <dbReference type="ARBA" id="ARBA00023163"/>
    </source>
</evidence>
<dbReference type="GO" id="GO:0005634">
    <property type="term" value="C:nucleus"/>
    <property type="evidence" value="ECO:0007669"/>
    <property type="project" value="UniProtKB-SubCell"/>
</dbReference>
<feature type="domain" description="C2H2-type" evidence="11">
    <location>
        <begin position="626"/>
        <end position="653"/>
    </location>
</feature>
<keyword evidence="2" id="KW-0479">Metal-binding</keyword>
<reference evidence="12" key="1">
    <citation type="submission" date="2021-05" db="EMBL/GenBank/DDBJ databases">
        <authorList>
            <person name="Alioto T."/>
            <person name="Alioto T."/>
            <person name="Gomez Garrido J."/>
        </authorList>
    </citation>
    <scope>NUCLEOTIDE SEQUENCE</scope>
</reference>
<evidence type="ECO:0000256" key="2">
    <source>
        <dbReference type="ARBA" id="ARBA00022723"/>
    </source>
</evidence>
<feature type="domain" description="C2H2-type" evidence="11">
    <location>
        <begin position="528"/>
        <end position="555"/>
    </location>
</feature>
<keyword evidence="6" id="KW-0805">Transcription regulation</keyword>
<feature type="domain" description="C2H2-type" evidence="11">
    <location>
        <begin position="596"/>
        <end position="623"/>
    </location>
</feature>
<feature type="compositionally biased region" description="Basic residues" evidence="10">
    <location>
        <begin position="40"/>
        <end position="49"/>
    </location>
</feature>